<sequence length="68" mass="7571">MRAAELLAIEPEKCMVIEDSGSGILAAKRAGMQCTAYLSAPEGQVDYHLADYRISHFDRFFETVTVMD</sequence>
<dbReference type="InterPro" id="IPR006439">
    <property type="entry name" value="HAD-SF_hydro_IA"/>
</dbReference>
<comment type="caution">
    <text evidence="1">The sequence shown here is derived from an EMBL/GenBank/DDBJ whole genome shotgun (WGS) entry which is preliminary data.</text>
</comment>
<dbReference type="Gene3D" id="3.40.50.1000">
    <property type="entry name" value="HAD superfamily/HAD-like"/>
    <property type="match status" value="1"/>
</dbReference>
<gene>
    <name evidence="1" type="ORF">SDC9_190438</name>
</gene>
<dbReference type="NCBIfam" id="TIGR01509">
    <property type="entry name" value="HAD-SF-IA-v3"/>
    <property type="match status" value="1"/>
</dbReference>
<organism evidence="1">
    <name type="scientific">bioreactor metagenome</name>
    <dbReference type="NCBI Taxonomy" id="1076179"/>
    <lineage>
        <taxon>unclassified sequences</taxon>
        <taxon>metagenomes</taxon>
        <taxon>ecological metagenomes</taxon>
    </lineage>
</organism>
<reference evidence="1" key="1">
    <citation type="submission" date="2019-08" db="EMBL/GenBank/DDBJ databases">
        <authorList>
            <person name="Kucharzyk K."/>
            <person name="Murdoch R.W."/>
            <person name="Higgins S."/>
            <person name="Loffler F."/>
        </authorList>
    </citation>
    <scope>NUCLEOTIDE SEQUENCE</scope>
</reference>
<dbReference type="InterPro" id="IPR023214">
    <property type="entry name" value="HAD_sf"/>
</dbReference>
<accession>A0A645HVK2</accession>
<evidence type="ECO:0000313" key="1">
    <source>
        <dbReference type="EMBL" id="MPN42880.1"/>
    </source>
</evidence>
<dbReference type="InterPro" id="IPR036412">
    <property type="entry name" value="HAD-like_sf"/>
</dbReference>
<dbReference type="AlphaFoldDB" id="A0A645HVK2"/>
<proteinExistence type="predicted"/>
<protein>
    <submittedName>
        <fullName evidence="1">Uncharacterized protein</fullName>
    </submittedName>
</protein>
<name>A0A645HVK2_9ZZZZ</name>
<dbReference type="EMBL" id="VSSQ01100907">
    <property type="protein sequence ID" value="MPN42880.1"/>
    <property type="molecule type" value="Genomic_DNA"/>
</dbReference>
<dbReference type="SUPFAM" id="SSF56784">
    <property type="entry name" value="HAD-like"/>
    <property type="match status" value="1"/>
</dbReference>